<dbReference type="Pfam" id="PF00498">
    <property type="entry name" value="FHA"/>
    <property type="match status" value="1"/>
</dbReference>
<feature type="compositionally biased region" description="Low complexity" evidence="2">
    <location>
        <begin position="35"/>
        <end position="58"/>
    </location>
</feature>
<organism evidence="4 5">
    <name type="scientific">Phascolomyces articulosus</name>
    <dbReference type="NCBI Taxonomy" id="60185"/>
    <lineage>
        <taxon>Eukaryota</taxon>
        <taxon>Fungi</taxon>
        <taxon>Fungi incertae sedis</taxon>
        <taxon>Mucoromycota</taxon>
        <taxon>Mucoromycotina</taxon>
        <taxon>Mucoromycetes</taxon>
        <taxon>Mucorales</taxon>
        <taxon>Lichtheimiaceae</taxon>
        <taxon>Phascolomyces</taxon>
    </lineage>
</organism>
<feature type="region of interest" description="Disordered" evidence="2">
    <location>
        <begin position="1"/>
        <end position="105"/>
    </location>
</feature>
<dbReference type="CDD" id="cd00060">
    <property type="entry name" value="FHA"/>
    <property type="match status" value="1"/>
</dbReference>
<evidence type="ECO:0000259" key="3">
    <source>
        <dbReference type="PROSITE" id="PS50006"/>
    </source>
</evidence>
<reference evidence="4" key="1">
    <citation type="journal article" date="2022" name="IScience">
        <title>Evolution of zygomycete secretomes and the origins of terrestrial fungal ecologies.</title>
        <authorList>
            <person name="Chang Y."/>
            <person name="Wang Y."/>
            <person name="Mondo S."/>
            <person name="Ahrendt S."/>
            <person name="Andreopoulos W."/>
            <person name="Barry K."/>
            <person name="Beard J."/>
            <person name="Benny G.L."/>
            <person name="Blankenship S."/>
            <person name="Bonito G."/>
            <person name="Cuomo C."/>
            <person name="Desiro A."/>
            <person name="Gervers K.A."/>
            <person name="Hundley H."/>
            <person name="Kuo A."/>
            <person name="LaButti K."/>
            <person name="Lang B.F."/>
            <person name="Lipzen A."/>
            <person name="O'Donnell K."/>
            <person name="Pangilinan J."/>
            <person name="Reynolds N."/>
            <person name="Sandor L."/>
            <person name="Smith M.E."/>
            <person name="Tsang A."/>
            <person name="Grigoriev I.V."/>
            <person name="Stajich J.E."/>
            <person name="Spatafora J.W."/>
        </authorList>
    </citation>
    <scope>NUCLEOTIDE SEQUENCE</scope>
    <source>
        <strain evidence="4">RSA 2281</strain>
    </source>
</reference>
<reference evidence="4" key="2">
    <citation type="submission" date="2023-02" db="EMBL/GenBank/DDBJ databases">
        <authorList>
            <consortium name="DOE Joint Genome Institute"/>
            <person name="Mondo S.J."/>
            <person name="Chang Y."/>
            <person name="Wang Y."/>
            <person name="Ahrendt S."/>
            <person name="Andreopoulos W."/>
            <person name="Barry K."/>
            <person name="Beard J."/>
            <person name="Benny G.L."/>
            <person name="Blankenship S."/>
            <person name="Bonito G."/>
            <person name="Cuomo C."/>
            <person name="Desiro A."/>
            <person name="Gervers K.A."/>
            <person name="Hundley H."/>
            <person name="Kuo A."/>
            <person name="LaButti K."/>
            <person name="Lang B.F."/>
            <person name="Lipzen A."/>
            <person name="O'Donnell K."/>
            <person name="Pangilinan J."/>
            <person name="Reynolds N."/>
            <person name="Sandor L."/>
            <person name="Smith M.W."/>
            <person name="Tsang A."/>
            <person name="Grigoriev I.V."/>
            <person name="Stajich J.E."/>
            <person name="Spatafora J.W."/>
        </authorList>
    </citation>
    <scope>NUCLEOTIDE SEQUENCE</scope>
    <source>
        <strain evidence="4">RSA 2281</strain>
    </source>
</reference>
<evidence type="ECO:0000313" key="4">
    <source>
        <dbReference type="EMBL" id="KAI9253891.1"/>
    </source>
</evidence>
<dbReference type="InterPro" id="IPR000253">
    <property type="entry name" value="FHA_dom"/>
</dbReference>
<feature type="domain" description="FHA" evidence="3">
    <location>
        <begin position="179"/>
        <end position="235"/>
    </location>
</feature>
<evidence type="ECO:0000313" key="5">
    <source>
        <dbReference type="Proteomes" id="UP001209540"/>
    </source>
</evidence>
<dbReference type="AlphaFoldDB" id="A0AAD5PAT9"/>
<dbReference type="PROSITE" id="PS50006">
    <property type="entry name" value="FHA_DOMAIN"/>
    <property type="match status" value="1"/>
</dbReference>
<dbReference type="Proteomes" id="UP001209540">
    <property type="component" value="Unassembled WGS sequence"/>
</dbReference>
<feature type="compositionally biased region" description="Low complexity" evidence="2">
    <location>
        <begin position="66"/>
        <end position="83"/>
    </location>
</feature>
<dbReference type="SUPFAM" id="SSF49879">
    <property type="entry name" value="SMAD/FHA domain"/>
    <property type="match status" value="1"/>
</dbReference>
<name>A0AAD5PAT9_9FUNG</name>
<dbReference type="PROSITE" id="PS50889">
    <property type="entry name" value="S4"/>
    <property type="match status" value="1"/>
</dbReference>
<sequence>MGKPGELSRTGINPLGHYRKSVKKTSYHDNVDHGSSSSNSSGASSSSSSSNSSSNRNNKVVRGTLSRLGSYTSSKTSSSGSLGIKDPSRVKKRNHDRKGAATPHEVQLTMERSTSYAREFSGVLPDNELELEKVFKGNPNIWGFLESTNTTVVQSKLLERSPVGSTKTGRGSTVDRFAYLIGSGPTCDIRVPGNVLEQHHCMIYHRLEVQGDHEQNSILLNDRSKKGVWINNNRMDKPEIQLKNDDIISFKEADACEPCEYYTLLFLIKLLH</sequence>
<dbReference type="EMBL" id="JAIXMP010000025">
    <property type="protein sequence ID" value="KAI9253891.1"/>
    <property type="molecule type" value="Genomic_DNA"/>
</dbReference>
<dbReference type="InterPro" id="IPR008984">
    <property type="entry name" value="SMAD_FHA_dom_sf"/>
</dbReference>
<comment type="caution">
    <text evidence="4">The sequence shown here is derived from an EMBL/GenBank/DDBJ whole genome shotgun (WGS) entry which is preliminary data.</text>
</comment>
<dbReference type="GO" id="GO:0003723">
    <property type="term" value="F:RNA binding"/>
    <property type="evidence" value="ECO:0007669"/>
    <property type="project" value="UniProtKB-KW"/>
</dbReference>
<dbReference type="SMART" id="SM00240">
    <property type="entry name" value="FHA"/>
    <property type="match status" value="1"/>
</dbReference>
<gene>
    <name evidence="4" type="ORF">BDA99DRAFT_519274</name>
</gene>
<evidence type="ECO:0000256" key="1">
    <source>
        <dbReference type="PROSITE-ProRule" id="PRU00182"/>
    </source>
</evidence>
<keyword evidence="5" id="KW-1185">Reference proteome</keyword>
<accession>A0AAD5PAT9</accession>
<keyword evidence="1" id="KW-0694">RNA-binding</keyword>
<dbReference type="Gene3D" id="2.60.200.20">
    <property type="match status" value="1"/>
</dbReference>
<proteinExistence type="predicted"/>
<evidence type="ECO:0000256" key="2">
    <source>
        <dbReference type="SAM" id="MobiDB-lite"/>
    </source>
</evidence>
<protein>
    <recommendedName>
        <fullName evidence="3">FHA domain-containing protein</fullName>
    </recommendedName>
</protein>